<dbReference type="NCBIfam" id="TIGR02998">
    <property type="entry name" value="RraA_entero"/>
    <property type="match status" value="1"/>
</dbReference>
<dbReference type="GO" id="GO:0060698">
    <property type="term" value="F:endoribonuclease inhibitor activity"/>
    <property type="evidence" value="ECO:0007669"/>
    <property type="project" value="UniProtKB-UniRule"/>
</dbReference>
<dbReference type="Gene3D" id="3.50.30.40">
    <property type="entry name" value="Ribonuclease E inhibitor RraA/RraA-like"/>
    <property type="match status" value="1"/>
</dbReference>
<dbReference type="STRING" id="1799789.AX660_05720"/>
<comment type="subcellular location">
    <subcellularLocation>
        <location evidence="2">Cytoplasm</location>
    </subcellularLocation>
</comment>
<dbReference type="InterPro" id="IPR010203">
    <property type="entry name" value="RraA"/>
</dbReference>
<dbReference type="NCBIfam" id="NF006875">
    <property type="entry name" value="PRK09372.1"/>
    <property type="match status" value="1"/>
</dbReference>
<evidence type="ECO:0000313" key="5">
    <source>
        <dbReference type="Proteomes" id="UP000070299"/>
    </source>
</evidence>
<comment type="similarity">
    <text evidence="2">Belongs to the RraA family.</text>
</comment>
<dbReference type="GO" id="GO:0005737">
    <property type="term" value="C:cytoplasm"/>
    <property type="evidence" value="ECO:0007669"/>
    <property type="project" value="UniProtKB-SubCell"/>
</dbReference>
<evidence type="ECO:0000256" key="1">
    <source>
        <dbReference type="ARBA" id="ARBA00022490"/>
    </source>
</evidence>
<dbReference type="Pfam" id="PF03737">
    <property type="entry name" value="RraA-like"/>
    <property type="match status" value="1"/>
</dbReference>
<dbReference type="Proteomes" id="UP000070299">
    <property type="component" value="Unassembled WGS sequence"/>
</dbReference>
<protein>
    <recommendedName>
        <fullName evidence="2">Regulator of ribonuclease activity A</fullName>
    </recommendedName>
</protein>
<evidence type="ECO:0000256" key="2">
    <source>
        <dbReference type="HAMAP-Rule" id="MF_00471"/>
    </source>
</evidence>
<dbReference type="RefSeq" id="WP_068372219.1">
    <property type="nucleotide sequence ID" value="NZ_LSNE01000003.1"/>
</dbReference>
<dbReference type="SUPFAM" id="SSF89562">
    <property type="entry name" value="RraA-like"/>
    <property type="match status" value="1"/>
</dbReference>
<dbReference type="GO" id="GO:0051252">
    <property type="term" value="P:regulation of RNA metabolic process"/>
    <property type="evidence" value="ECO:0007669"/>
    <property type="project" value="InterPro"/>
</dbReference>
<reference evidence="5" key="1">
    <citation type="submission" date="2016-02" db="EMBL/GenBank/DDBJ databases">
        <authorList>
            <person name="Schultz-Johansen M."/>
            <person name="Glaring M.A."/>
            <person name="Bech P.K."/>
            <person name="Stougaard P."/>
        </authorList>
    </citation>
    <scope>NUCLEOTIDE SEQUENCE [LARGE SCALE GENOMIC DNA]</scope>
    <source>
        <strain evidence="5">S66</strain>
    </source>
</reference>
<dbReference type="PANTHER" id="PTHR33254">
    <property type="entry name" value="4-HYDROXY-4-METHYL-2-OXOGLUTARATE ALDOLASE 3-RELATED"/>
    <property type="match status" value="1"/>
</dbReference>
<dbReference type="InterPro" id="IPR036704">
    <property type="entry name" value="RraA/RraA-like_sf"/>
</dbReference>
<dbReference type="GO" id="GO:0019899">
    <property type="term" value="F:enzyme binding"/>
    <property type="evidence" value="ECO:0007669"/>
    <property type="project" value="UniProtKB-UniRule"/>
</dbReference>
<dbReference type="EMBL" id="LSNE01000003">
    <property type="protein sequence ID" value="KXI29554.1"/>
    <property type="molecule type" value="Genomic_DNA"/>
</dbReference>
<keyword evidence="1 2" id="KW-0963">Cytoplasm</keyword>
<accession>A0A136A2W7</accession>
<comment type="caution">
    <text evidence="4">The sequence shown here is derived from an EMBL/GenBank/DDBJ whole genome shotgun (WGS) entry which is preliminary data.</text>
</comment>
<keyword evidence="5" id="KW-1185">Reference proteome</keyword>
<organism evidence="4 5">
    <name type="scientific">Paraglaciecola hydrolytica</name>
    <dbReference type="NCBI Taxonomy" id="1799789"/>
    <lineage>
        <taxon>Bacteria</taxon>
        <taxon>Pseudomonadati</taxon>
        <taxon>Pseudomonadota</taxon>
        <taxon>Gammaproteobacteria</taxon>
        <taxon>Alteromonadales</taxon>
        <taxon>Alteromonadaceae</taxon>
        <taxon>Paraglaciecola</taxon>
    </lineage>
</organism>
<dbReference type="AlphaFoldDB" id="A0A136A2W7"/>
<feature type="binding site" evidence="3">
    <location>
        <position position="97"/>
    </location>
    <ligand>
        <name>substrate</name>
    </ligand>
</feature>
<name>A0A136A2W7_9ALTE</name>
<dbReference type="CDD" id="cd16841">
    <property type="entry name" value="RraA_family"/>
    <property type="match status" value="1"/>
</dbReference>
<dbReference type="OrthoDB" id="943692at2"/>
<proteinExistence type="inferred from homology"/>
<evidence type="ECO:0000256" key="3">
    <source>
        <dbReference type="PIRSR" id="PIRSR605493-1"/>
    </source>
</evidence>
<comment type="subunit">
    <text evidence="2">Homotrimer. Binds to both RNA-binding sites in the C-terminal region of Rne and to RhlB.</text>
</comment>
<evidence type="ECO:0000313" key="4">
    <source>
        <dbReference type="EMBL" id="KXI29554.1"/>
    </source>
</evidence>
<gene>
    <name evidence="2" type="primary">rraA</name>
    <name evidence="4" type="ORF">AX660_05720</name>
</gene>
<dbReference type="PANTHER" id="PTHR33254:SF29">
    <property type="entry name" value="REGULATOR OF RIBONUCLEASE ACTIVITY A"/>
    <property type="match status" value="1"/>
</dbReference>
<dbReference type="HAMAP" id="MF_00471">
    <property type="entry name" value="RraA"/>
    <property type="match status" value="1"/>
</dbReference>
<comment type="function">
    <text evidence="2">Globally modulates RNA abundance by binding to RNase E (Rne) and regulating its endonucleolytic activity. Can modulate Rne action in a substrate-dependent manner by altering the composition of the degradosome. Modulates RNA-binding and helicase activities of the degradosome.</text>
</comment>
<dbReference type="NCBIfam" id="TIGR01935">
    <property type="entry name" value="NOT-MenG"/>
    <property type="match status" value="1"/>
</dbReference>
<sequence length="161" mass="17046">MEYNTSALCDLFADSVDVVEPMFVSFGGRSSYGGIITTVKCFEDKGLVLKVLSQPGVGKILLIDGGGSMRRALIDASAAQLAYENGWEGIVCYGSVREVDDLEEINIGIHAIAAIPVGADDQETGEVDIAVNFGGVTFLPEDHLYADSTGIILSPEALDLE</sequence>
<dbReference type="InterPro" id="IPR014339">
    <property type="entry name" value="RraA_gpbac"/>
</dbReference>
<dbReference type="InterPro" id="IPR005493">
    <property type="entry name" value="RraA/RraA-like"/>
</dbReference>